<name>A0ABQ8KC39_9APHY</name>
<keyword evidence="6 8" id="KW-1133">Transmembrane helix</keyword>
<feature type="transmembrane region" description="Helical" evidence="8">
    <location>
        <begin position="20"/>
        <end position="40"/>
    </location>
</feature>
<evidence type="ECO:0000256" key="7">
    <source>
        <dbReference type="ARBA" id="ARBA00023136"/>
    </source>
</evidence>
<evidence type="ECO:0000256" key="6">
    <source>
        <dbReference type="ARBA" id="ARBA00022989"/>
    </source>
</evidence>
<dbReference type="PANTHER" id="PTHR20661:SF0">
    <property type="entry name" value="PHOSPHATIDYLINOSITOL-GLYCAN BIOSYNTHESIS CLASS W PROTEIN"/>
    <property type="match status" value="1"/>
</dbReference>
<feature type="compositionally biased region" description="Low complexity" evidence="9">
    <location>
        <begin position="101"/>
        <end position="112"/>
    </location>
</feature>
<evidence type="ECO:0000256" key="1">
    <source>
        <dbReference type="ARBA" id="ARBA00004141"/>
    </source>
</evidence>
<feature type="transmembrane region" description="Helical" evidence="8">
    <location>
        <begin position="52"/>
        <end position="70"/>
    </location>
</feature>
<evidence type="ECO:0000256" key="2">
    <source>
        <dbReference type="ARBA" id="ARBA00004687"/>
    </source>
</evidence>
<dbReference type="InterPro" id="IPR009447">
    <property type="entry name" value="PIGW/GWT1"/>
</dbReference>
<organism evidence="10 11">
    <name type="scientific">Rhodofomes roseus</name>
    <dbReference type="NCBI Taxonomy" id="34475"/>
    <lineage>
        <taxon>Eukaryota</taxon>
        <taxon>Fungi</taxon>
        <taxon>Dikarya</taxon>
        <taxon>Basidiomycota</taxon>
        <taxon>Agaricomycotina</taxon>
        <taxon>Agaricomycetes</taxon>
        <taxon>Polyporales</taxon>
        <taxon>Rhodofomes</taxon>
    </lineage>
</organism>
<feature type="compositionally biased region" description="Polar residues" evidence="9">
    <location>
        <begin position="368"/>
        <end position="380"/>
    </location>
</feature>
<accession>A0ABQ8KC39</accession>
<protein>
    <recommendedName>
        <fullName evidence="8">GPI-anchored wall transfer protein</fullName>
        <ecNumber evidence="8">2.3.-.-</ecNumber>
    </recommendedName>
</protein>
<evidence type="ECO:0000256" key="8">
    <source>
        <dbReference type="RuleBase" id="RU280819"/>
    </source>
</evidence>
<keyword evidence="8" id="KW-0808">Transferase</keyword>
<feature type="transmembrane region" description="Helical" evidence="8">
    <location>
        <begin position="246"/>
        <end position="263"/>
    </location>
</feature>
<feature type="region of interest" description="Disordered" evidence="9">
    <location>
        <begin position="343"/>
        <end position="386"/>
    </location>
</feature>
<dbReference type="RefSeq" id="XP_047777489.1">
    <property type="nucleotide sequence ID" value="XM_047928345.1"/>
</dbReference>
<reference evidence="10 11" key="1">
    <citation type="journal article" date="2021" name="Environ. Microbiol.">
        <title>Gene family expansions and transcriptome signatures uncover fungal adaptations to wood decay.</title>
        <authorList>
            <person name="Hage H."/>
            <person name="Miyauchi S."/>
            <person name="Viragh M."/>
            <person name="Drula E."/>
            <person name="Min B."/>
            <person name="Chaduli D."/>
            <person name="Navarro D."/>
            <person name="Favel A."/>
            <person name="Norest M."/>
            <person name="Lesage-Meessen L."/>
            <person name="Balint B."/>
            <person name="Merenyi Z."/>
            <person name="de Eugenio L."/>
            <person name="Morin E."/>
            <person name="Martinez A.T."/>
            <person name="Baldrian P."/>
            <person name="Stursova M."/>
            <person name="Martinez M.J."/>
            <person name="Novotny C."/>
            <person name="Magnuson J.K."/>
            <person name="Spatafora J.W."/>
            <person name="Maurice S."/>
            <person name="Pangilinan J."/>
            <person name="Andreopoulos W."/>
            <person name="LaButti K."/>
            <person name="Hundley H."/>
            <person name="Na H."/>
            <person name="Kuo A."/>
            <person name="Barry K."/>
            <person name="Lipzen A."/>
            <person name="Henrissat B."/>
            <person name="Riley R."/>
            <person name="Ahrendt S."/>
            <person name="Nagy L.G."/>
            <person name="Grigoriev I.V."/>
            <person name="Martin F."/>
            <person name="Rosso M.N."/>
        </authorList>
    </citation>
    <scope>NUCLEOTIDE SEQUENCE [LARGE SCALE GENOMIC DNA]</scope>
    <source>
        <strain evidence="10 11">CIRM-BRFM 1785</strain>
    </source>
</reference>
<keyword evidence="8" id="KW-0012">Acyltransferase</keyword>
<dbReference type="EMBL" id="JADCUA010000014">
    <property type="protein sequence ID" value="KAH9835003.1"/>
    <property type="molecule type" value="Genomic_DNA"/>
</dbReference>
<sequence length="553" mass="60873">MDDYKTSKEAFVSGMTGSTIGHINMVSFAALSSISLNYALRTRLPPNRTEHLALEMLTLVLPLLLSITLYAEAPGMLNIMLLLPTGLLLLVPRRETGIPLPSTLRSSPSTSPYRGRVRTAEDLSDSPTSVLVPRLPALTTYRAHMLLLTFLAILAVDFPVFPRMLAKCESYGVSLMDIGVGSFIFSQGVVSAIPLIKSPAYLTQPLLPKMLSTARKCAPIFLLGIIRTLSVKGVEYPEHQTEYGTHWNFFITLGCIPILEVVLHPLMVSLPISLLGVSVALLQQSLLSYSLMDYVFHAPRTGLISHNKEGIVSLLGYLAVHLLGLSTGTLVLPPTPSYFRKRQREIASERSPRRRPRAHDSDSESDDSTGPQRTRPTPASTVAERRENDKTAIELCSYAVLWWVLLGASKLFGIGGDVSRRLVNLQYILWIAAYNVTFLLGYMCLDLAFFASPFSRSTYSPYSKLKVQPDPAMLKKDERHGMAAEGSAPALLEAINRNGLSMFLLANLATGVVNLSMKTMYASDAVAMIVLSGYALAICVVAWVFRSRHIWRL</sequence>
<feature type="region of interest" description="Disordered" evidence="9">
    <location>
        <begin position="101"/>
        <end position="121"/>
    </location>
</feature>
<evidence type="ECO:0000313" key="10">
    <source>
        <dbReference type="EMBL" id="KAH9835003.1"/>
    </source>
</evidence>
<feature type="transmembrane region" description="Helical" evidence="8">
    <location>
        <begin position="427"/>
        <end position="450"/>
    </location>
</feature>
<dbReference type="Proteomes" id="UP000814176">
    <property type="component" value="Unassembled WGS sequence"/>
</dbReference>
<dbReference type="PIRSF" id="PIRSF017321">
    <property type="entry name" value="GWT1"/>
    <property type="match status" value="1"/>
</dbReference>
<evidence type="ECO:0000256" key="5">
    <source>
        <dbReference type="ARBA" id="ARBA00022692"/>
    </source>
</evidence>
<evidence type="ECO:0000256" key="3">
    <source>
        <dbReference type="ARBA" id="ARBA00007559"/>
    </source>
</evidence>
<dbReference type="PANTHER" id="PTHR20661">
    <property type="entry name" value="PHOSPHATIDYLINOSITOL-GLYCAN BIOSYNTHESIS CLASS W PROTEIN"/>
    <property type="match status" value="1"/>
</dbReference>
<feature type="transmembrane region" description="Helical" evidence="8">
    <location>
        <begin position="143"/>
        <end position="161"/>
    </location>
</feature>
<keyword evidence="4 8" id="KW-0337">GPI-anchor biosynthesis</keyword>
<gene>
    <name evidence="10" type="ORF">C8Q71DRAFT_872170</name>
</gene>
<comment type="similarity">
    <text evidence="3 8">Belongs to the PIGW family.</text>
</comment>
<dbReference type="EC" id="2.3.-.-" evidence="8"/>
<evidence type="ECO:0000313" key="11">
    <source>
        <dbReference type="Proteomes" id="UP000814176"/>
    </source>
</evidence>
<feature type="transmembrane region" description="Helical" evidence="8">
    <location>
        <begin position="311"/>
        <end position="332"/>
    </location>
</feature>
<evidence type="ECO:0000256" key="9">
    <source>
        <dbReference type="SAM" id="MobiDB-lite"/>
    </source>
</evidence>
<comment type="pathway">
    <text evidence="2 8">Glycolipid biosynthesis; glycosylphosphatidylinositol-anchor biosynthesis.</text>
</comment>
<keyword evidence="7 8" id="KW-0472">Membrane</keyword>
<comment type="caution">
    <text evidence="10">The sequence shown here is derived from an EMBL/GenBank/DDBJ whole genome shotgun (WGS) entry which is preliminary data.</text>
</comment>
<proteinExistence type="inferred from homology"/>
<keyword evidence="5 8" id="KW-0812">Transmembrane</keyword>
<comment type="caution">
    <text evidence="8">Lacks conserved residue(s) required for the propagation of feature annotation.</text>
</comment>
<comment type="subcellular location">
    <subcellularLocation>
        <location evidence="8">Endoplasmic reticulum membrane</location>
        <topology evidence="8">Multi-pass membrane protein</topology>
    </subcellularLocation>
    <subcellularLocation>
        <location evidence="1">Membrane</location>
        <topology evidence="1">Multi-pass membrane protein</topology>
    </subcellularLocation>
</comment>
<feature type="transmembrane region" description="Helical" evidence="8">
    <location>
        <begin position="525"/>
        <end position="545"/>
    </location>
</feature>
<keyword evidence="8" id="KW-0256">Endoplasmic reticulum</keyword>
<comment type="function">
    <text evidence="8">A acetyltransferase, which acetylates the inositol ring of phosphatidylinositol during biosynthesis of GPI-anchor.</text>
</comment>
<dbReference type="Pfam" id="PF06423">
    <property type="entry name" value="GWT1"/>
    <property type="match status" value="1"/>
</dbReference>
<dbReference type="GeneID" id="72009077"/>
<evidence type="ECO:0000256" key="4">
    <source>
        <dbReference type="ARBA" id="ARBA00022502"/>
    </source>
</evidence>
<keyword evidence="11" id="KW-1185">Reference proteome</keyword>